<reference evidence="6 7" key="1">
    <citation type="submission" date="2017-06" db="EMBL/GenBank/DDBJ databases">
        <authorList>
            <consortium name="Pathogen Informatics"/>
        </authorList>
    </citation>
    <scope>NUCLEOTIDE SEQUENCE [LARGE SCALE GENOMIC DNA]</scope>
    <source>
        <strain evidence="6 7">NCTC11291</strain>
    </source>
</reference>
<evidence type="ECO:0000259" key="5">
    <source>
        <dbReference type="PROSITE" id="PS50949"/>
    </source>
</evidence>
<dbReference type="SMART" id="SM00345">
    <property type="entry name" value="HTH_GNTR"/>
    <property type="match status" value="1"/>
</dbReference>
<dbReference type="EMBL" id="LT906454">
    <property type="protein sequence ID" value="SNV32249.1"/>
    <property type="molecule type" value="Genomic_DNA"/>
</dbReference>
<dbReference type="KEGG" id="saco:SAME_00131"/>
<dbReference type="InterPro" id="IPR036388">
    <property type="entry name" value="WH-like_DNA-bd_sf"/>
</dbReference>
<evidence type="ECO:0000313" key="7">
    <source>
        <dbReference type="Proteomes" id="UP000215144"/>
    </source>
</evidence>
<dbReference type="Proteomes" id="UP000215144">
    <property type="component" value="Chromosome 1"/>
</dbReference>
<dbReference type="InterPro" id="IPR028978">
    <property type="entry name" value="Chorismate_lyase_/UTRA_dom_sf"/>
</dbReference>
<dbReference type="PANTHER" id="PTHR44846">
    <property type="entry name" value="MANNOSYL-D-GLYCERATE TRANSPORT/METABOLISM SYSTEM REPRESSOR MNGR-RELATED"/>
    <property type="match status" value="1"/>
</dbReference>
<keyword evidence="3" id="KW-0804">Transcription</keyword>
<dbReference type="SUPFAM" id="SSF46785">
    <property type="entry name" value="Winged helix' DNA-binding domain"/>
    <property type="match status" value="1"/>
</dbReference>
<dbReference type="InterPro" id="IPR012770">
    <property type="entry name" value="TreR"/>
</dbReference>
<protein>
    <recommendedName>
        <fullName evidence="4">Trehalose operon repressor</fullName>
    </recommendedName>
</protein>
<gene>
    <name evidence="6" type="primary">treR_1</name>
    <name evidence="6" type="ORF">SAMEA4504048_00131</name>
</gene>
<dbReference type="CDD" id="cd07377">
    <property type="entry name" value="WHTH_GntR"/>
    <property type="match status" value="1"/>
</dbReference>
<dbReference type="Gene3D" id="1.10.10.10">
    <property type="entry name" value="Winged helix-like DNA-binding domain superfamily/Winged helix DNA-binding domain"/>
    <property type="match status" value="1"/>
</dbReference>
<keyword evidence="2" id="KW-0238">DNA-binding</keyword>
<proteinExistence type="predicted"/>
<dbReference type="PANTHER" id="PTHR44846:SF12">
    <property type="entry name" value="HTH-TYPE TRANSCRIPTIONAL REGULATOR TRER"/>
    <property type="match status" value="1"/>
</dbReference>
<dbReference type="InterPro" id="IPR000524">
    <property type="entry name" value="Tscrpt_reg_HTH_GntR"/>
</dbReference>
<feature type="domain" description="HTH gntR-type" evidence="5">
    <location>
        <begin position="5"/>
        <end position="73"/>
    </location>
</feature>
<dbReference type="Pfam" id="PF00392">
    <property type="entry name" value="GntR"/>
    <property type="match status" value="1"/>
</dbReference>
<evidence type="ECO:0000256" key="3">
    <source>
        <dbReference type="ARBA" id="ARBA00023163"/>
    </source>
</evidence>
<dbReference type="InterPro" id="IPR050679">
    <property type="entry name" value="Bact_HTH_transcr_reg"/>
</dbReference>
<organism evidence="6 7">
    <name type="scientific">Streptococcus acidominimus</name>
    <dbReference type="NCBI Taxonomy" id="1326"/>
    <lineage>
        <taxon>Bacteria</taxon>
        <taxon>Bacillati</taxon>
        <taxon>Bacillota</taxon>
        <taxon>Bacilli</taxon>
        <taxon>Lactobacillales</taxon>
        <taxon>Streptococcaceae</taxon>
        <taxon>Streptococcus</taxon>
    </lineage>
</organism>
<dbReference type="GO" id="GO:0003677">
    <property type="term" value="F:DNA binding"/>
    <property type="evidence" value="ECO:0007669"/>
    <property type="project" value="UniProtKB-UniRule"/>
</dbReference>
<evidence type="ECO:0000256" key="4">
    <source>
        <dbReference type="NCBIfam" id="TIGR02404"/>
    </source>
</evidence>
<dbReference type="Pfam" id="PF07702">
    <property type="entry name" value="UTRA"/>
    <property type="match status" value="1"/>
</dbReference>
<evidence type="ECO:0000256" key="2">
    <source>
        <dbReference type="ARBA" id="ARBA00023125"/>
    </source>
</evidence>
<dbReference type="GO" id="GO:0003700">
    <property type="term" value="F:DNA-binding transcription factor activity"/>
    <property type="evidence" value="ECO:0007669"/>
    <property type="project" value="UniProtKB-UniRule"/>
</dbReference>
<dbReference type="AlphaFoldDB" id="A0A239WDH5"/>
<dbReference type="PROSITE" id="PS50949">
    <property type="entry name" value="HTH_GNTR"/>
    <property type="match status" value="1"/>
</dbReference>
<dbReference type="Gene3D" id="3.40.1410.10">
    <property type="entry name" value="Chorismate lyase-like"/>
    <property type="match status" value="1"/>
</dbReference>
<dbReference type="GO" id="GO:0045892">
    <property type="term" value="P:negative regulation of DNA-templated transcription"/>
    <property type="evidence" value="ECO:0007669"/>
    <property type="project" value="TreeGrafter"/>
</dbReference>
<dbReference type="SUPFAM" id="SSF64288">
    <property type="entry name" value="Chorismate lyase-like"/>
    <property type="match status" value="1"/>
</dbReference>
<accession>A0A239WDH5</accession>
<dbReference type="PRINTS" id="PR00035">
    <property type="entry name" value="HTHGNTR"/>
</dbReference>
<dbReference type="SMART" id="SM00866">
    <property type="entry name" value="UTRA"/>
    <property type="match status" value="1"/>
</dbReference>
<sequence length="242" mass="27917">MTENMKKYEKIFQKLEAEINQGNYQVNDYLPTEEELAHQFAVSRDTIRKALKLLAQHGLIRKRQGSGSQVVKYERINFPISALTSYQEIVQALGMVSKTNVIAIDKLIVDAKLSELTGFVPKSHVWRITRQRVVEDVASVLDIDYLDTQFVPDITRPIAETSIYNYLENQLHLIIDLAEKEITIDQTNAQDRILLDLAGEHHVVSVKSKVFLASGEQFQFTESRHKLDKFRFVDFAKRKHDQ</sequence>
<evidence type="ECO:0000313" key="6">
    <source>
        <dbReference type="EMBL" id="SNV32249.1"/>
    </source>
</evidence>
<name>A0A239WDH5_STRAI</name>
<dbReference type="InterPro" id="IPR011663">
    <property type="entry name" value="UTRA"/>
</dbReference>
<dbReference type="NCBIfam" id="TIGR02404">
    <property type="entry name" value="trehalos_R_Bsub"/>
    <property type="match status" value="1"/>
</dbReference>
<dbReference type="InterPro" id="IPR036390">
    <property type="entry name" value="WH_DNA-bd_sf"/>
</dbReference>
<keyword evidence="1" id="KW-0805">Transcription regulation</keyword>
<evidence type="ECO:0000256" key="1">
    <source>
        <dbReference type="ARBA" id="ARBA00023015"/>
    </source>
</evidence>